<dbReference type="STRING" id="37360.A0A0G4IRS1"/>
<evidence type="ECO:0000256" key="5">
    <source>
        <dbReference type="ARBA" id="ARBA00049026"/>
    </source>
</evidence>
<accession>A0A0G4IRS1</accession>
<dbReference type="CDD" id="cd00613">
    <property type="entry name" value="GDC-P"/>
    <property type="match status" value="2"/>
</dbReference>
<reference evidence="10 12" key="1">
    <citation type="submission" date="2015-02" db="EMBL/GenBank/DDBJ databases">
        <authorList>
            <person name="Chooi Y.-H."/>
        </authorList>
    </citation>
    <scope>NUCLEOTIDE SEQUENCE [LARGE SCALE GENOMIC DNA]</scope>
    <source>
        <strain evidence="10">E3</strain>
    </source>
</reference>
<dbReference type="GO" id="GO:0004375">
    <property type="term" value="F:glycine dehydrogenase (decarboxylating) activity"/>
    <property type="evidence" value="ECO:0007669"/>
    <property type="project" value="UniProtKB-UniRule"/>
</dbReference>
<dbReference type="Gene3D" id="3.90.1150.10">
    <property type="entry name" value="Aspartate Aminotransferase, domain 1"/>
    <property type="match status" value="1"/>
</dbReference>
<comment type="cofactor">
    <cofactor evidence="1 6 7">
        <name>pyridoxal 5'-phosphate</name>
        <dbReference type="ChEBI" id="CHEBI:597326"/>
    </cofactor>
</comment>
<dbReference type="GO" id="GO:0019464">
    <property type="term" value="P:glycine decarboxylation via glycine cleavage system"/>
    <property type="evidence" value="ECO:0007669"/>
    <property type="project" value="TreeGrafter"/>
</dbReference>
<evidence type="ECO:0000313" key="12">
    <source>
        <dbReference type="Proteomes" id="UP000039324"/>
    </source>
</evidence>
<dbReference type="FunFam" id="3.40.640.10:FF:000007">
    <property type="entry name" value="glycine dehydrogenase (Decarboxylating), mitochondrial"/>
    <property type="match status" value="1"/>
</dbReference>
<geneLocation type="mitochondrion" evidence="11"/>
<feature type="domain" description="Glycine dehydrogenase C-terminal" evidence="9">
    <location>
        <begin position="812"/>
        <end position="932"/>
    </location>
</feature>
<dbReference type="PANTHER" id="PTHR11773">
    <property type="entry name" value="GLYCINE DEHYDROGENASE, DECARBOXYLATING"/>
    <property type="match status" value="1"/>
</dbReference>
<protein>
    <recommendedName>
        <fullName evidence="7">Glycine cleavage system P protein</fullName>
        <ecNumber evidence="7">1.4.4.2</ecNumber>
    </recommendedName>
</protein>
<comment type="similarity">
    <text evidence="2 7">Belongs to the GcvP family.</text>
</comment>
<keyword evidence="3 6" id="KW-0663">Pyridoxal phosphate</keyword>
<dbReference type="AlphaFoldDB" id="A0A0G4IRS1"/>
<dbReference type="InterPro" id="IPR020581">
    <property type="entry name" value="GDC_P"/>
</dbReference>
<reference evidence="11 13" key="2">
    <citation type="submission" date="2018-03" db="EMBL/GenBank/DDBJ databases">
        <authorList>
            <person name="Fogelqvist J."/>
        </authorList>
    </citation>
    <scope>NUCLEOTIDE SEQUENCE [LARGE SCALE GENOMIC DNA]</scope>
</reference>
<dbReference type="InterPro" id="IPR015422">
    <property type="entry name" value="PyrdxlP-dep_Trfase_small"/>
</dbReference>
<feature type="domain" description="Glycine cleavage system P-protein N-terminal" evidence="8">
    <location>
        <begin position="522"/>
        <end position="774"/>
    </location>
</feature>
<dbReference type="InterPro" id="IPR003437">
    <property type="entry name" value="GcvP"/>
</dbReference>
<evidence type="ECO:0000256" key="2">
    <source>
        <dbReference type="ARBA" id="ARBA00010756"/>
    </source>
</evidence>
<evidence type="ECO:0000259" key="9">
    <source>
        <dbReference type="Pfam" id="PF21478"/>
    </source>
</evidence>
<dbReference type="GO" id="GO:0016594">
    <property type="term" value="F:glycine binding"/>
    <property type="evidence" value="ECO:0007669"/>
    <property type="project" value="TreeGrafter"/>
</dbReference>
<name>A0A0G4IRS1_PLABS</name>
<evidence type="ECO:0000313" key="13">
    <source>
        <dbReference type="Proteomes" id="UP000290189"/>
    </source>
</evidence>
<dbReference type="GO" id="GO:0030170">
    <property type="term" value="F:pyridoxal phosphate binding"/>
    <property type="evidence" value="ECO:0007669"/>
    <property type="project" value="TreeGrafter"/>
</dbReference>
<keyword evidence="7 11" id="KW-0496">Mitochondrion</keyword>
<evidence type="ECO:0000313" key="11">
    <source>
        <dbReference type="EMBL" id="SPQ98069.1"/>
    </source>
</evidence>
<dbReference type="Proteomes" id="UP000039324">
    <property type="component" value="Unassembled WGS sequence"/>
</dbReference>
<dbReference type="HAMAP" id="MF_00711">
    <property type="entry name" value="GcvP"/>
    <property type="match status" value="1"/>
</dbReference>
<keyword evidence="7" id="KW-0809">Transit peptide</keyword>
<evidence type="ECO:0000256" key="7">
    <source>
        <dbReference type="RuleBase" id="RU364056"/>
    </source>
</evidence>
<dbReference type="OMA" id="RNLICTC"/>
<gene>
    <name evidence="10" type="ORF">PBRA_005963</name>
    <name evidence="11" type="ORF">PLBR_LOCUS5284</name>
</gene>
<dbReference type="NCBIfam" id="TIGR00461">
    <property type="entry name" value="gcvP"/>
    <property type="match status" value="1"/>
</dbReference>
<evidence type="ECO:0000256" key="4">
    <source>
        <dbReference type="ARBA" id="ARBA00023002"/>
    </source>
</evidence>
<evidence type="ECO:0000256" key="1">
    <source>
        <dbReference type="ARBA" id="ARBA00001933"/>
    </source>
</evidence>
<dbReference type="FunFam" id="3.40.640.10:FF:000005">
    <property type="entry name" value="Glycine dehydrogenase (decarboxylating), mitochondrial"/>
    <property type="match status" value="1"/>
</dbReference>
<comment type="catalytic activity">
    <reaction evidence="5 7">
        <text>N(6)-[(R)-lipoyl]-L-lysyl-[glycine-cleavage complex H protein] + glycine + H(+) = N(6)-[(R)-S(8)-aminomethyldihydrolipoyl]-L-lysyl-[glycine-cleavage complex H protein] + CO2</text>
        <dbReference type="Rhea" id="RHEA:24304"/>
        <dbReference type="Rhea" id="RHEA-COMP:10494"/>
        <dbReference type="Rhea" id="RHEA-COMP:10495"/>
        <dbReference type="ChEBI" id="CHEBI:15378"/>
        <dbReference type="ChEBI" id="CHEBI:16526"/>
        <dbReference type="ChEBI" id="CHEBI:57305"/>
        <dbReference type="ChEBI" id="CHEBI:83099"/>
        <dbReference type="ChEBI" id="CHEBI:83143"/>
        <dbReference type="EC" id="1.4.4.2"/>
    </reaction>
</comment>
<evidence type="ECO:0000256" key="3">
    <source>
        <dbReference type="ARBA" id="ARBA00022898"/>
    </source>
</evidence>
<dbReference type="InterPro" id="IPR049316">
    <property type="entry name" value="GDC-P_C"/>
</dbReference>
<keyword evidence="12" id="KW-1185">Reference proteome</keyword>
<evidence type="ECO:0000313" key="10">
    <source>
        <dbReference type="EMBL" id="CEO97849.1"/>
    </source>
</evidence>
<proteinExistence type="inferred from homology"/>
<evidence type="ECO:0000259" key="8">
    <source>
        <dbReference type="Pfam" id="PF02347"/>
    </source>
</evidence>
<comment type="subcellular location">
    <subcellularLocation>
        <location evidence="7">Mitochondrion</location>
    </subcellularLocation>
</comment>
<dbReference type="InterPro" id="IPR049315">
    <property type="entry name" value="GDC-P_N"/>
</dbReference>
<dbReference type="EC" id="1.4.4.2" evidence="7"/>
<keyword evidence="4 7" id="KW-0560">Oxidoreductase</keyword>
<dbReference type="Pfam" id="PF21478">
    <property type="entry name" value="GcvP2_C"/>
    <property type="match status" value="1"/>
</dbReference>
<organism evidence="10 12">
    <name type="scientific">Plasmodiophora brassicae</name>
    <name type="common">Clubroot disease agent</name>
    <dbReference type="NCBI Taxonomy" id="37360"/>
    <lineage>
        <taxon>Eukaryota</taxon>
        <taxon>Sar</taxon>
        <taxon>Rhizaria</taxon>
        <taxon>Endomyxa</taxon>
        <taxon>Phytomyxea</taxon>
        <taxon>Plasmodiophorida</taxon>
        <taxon>Plasmodiophoridae</taxon>
        <taxon>Plasmodiophora</taxon>
    </lineage>
</organism>
<dbReference type="EMBL" id="CDSF01000081">
    <property type="protein sequence ID" value="CEO97849.1"/>
    <property type="molecule type" value="Genomic_DNA"/>
</dbReference>
<dbReference type="Gene3D" id="3.40.640.10">
    <property type="entry name" value="Type I PLP-dependent aspartate aminotransferase-like (Major domain)"/>
    <property type="match status" value="2"/>
</dbReference>
<feature type="domain" description="Glycine cleavage system P-protein N-terminal" evidence="8">
    <location>
        <begin position="43"/>
        <end position="469"/>
    </location>
</feature>
<dbReference type="EMBL" id="OVEO01000009">
    <property type="protein sequence ID" value="SPQ98069.1"/>
    <property type="molecule type" value="Genomic_DNA"/>
</dbReference>
<dbReference type="FunFam" id="3.90.1150.10:FF:000007">
    <property type="entry name" value="Glycine dehydrogenase (decarboxylating), mitochondrial"/>
    <property type="match status" value="1"/>
</dbReference>
<dbReference type="Proteomes" id="UP000290189">
    <property type="component" value="Unassembled WGS sequence"/>
</dbReference>
<dbReference type="InterPro" id="IPR015421">
    <property type="entry name" value="PyrdxlP-dep_Trfase_major"/>
</dbReference>
<dbReference type="Pfam" id="PF02347">
    <property type="entry name" value="GDC-P"/>
    <property type="match status" value="2"/>
</dbReference>
<dbReference type="PANTHER" id="PTHR11773:SF1">
    <property type="entry name" value="GLYCINE DEHYDROGENASE (DECARBOXYLATING), MITOCHONDRIAL"/>
    <property type="match status" value="1"/>
</dbReference>
<sequence>MHRLMAVSSAMPARAAGRCLVSRRHLSAISMSESFLPLDTFVNRHCGSSPDEIQTMLDVVGVNHLEGLSEQCVPKDIYLQRLLKVPPAKGETEALAQLHRIMSRNQVLRSHIGCGYYGTVTPGVILRNILENPAWYTPYTPYQAEISQGRLEMLLNFQTMVCDLTGLPVANASLLDEGTAAAEAMLLAYNACNKQAHKLLVSPKLHPQTLAVIKTRAAPFGIEVIATKPSTWPRILERGSVFGAIVQYPSTDGVLKDWSEECDLVHKSGGLFVVASDLLALTVVKPPGEWGADVVVGSSQRFGVPMGYGGPHAAFFACRDELKRRAPGRIIGVSRDARGQRALRMAIQTREQHIRRDKATSNICTAQALLANVAAAYAMYHGPKGLRAIANRAMRAAQVARLGLEKLSYKCYGEFGSTFDTVTFGVSDAKAFAEVGIDHGFNCRIVSDRVASLSFDETVQLGDLQEIYKAIGKVKDTALDFTAADMAEVLEIDAPEACDKLYPEFVRKTPILSHPVFNTYCNSETQMLRYLYQLQMKDLSLASAMIPLGSCTMKLNATSEMAPITWPNVNSLHPFAPKSQAAGYEKMLTTLKQWLCEITGFAAVSLQPNSGAQGEYAGLLAIQAYHKSRGEAQRHVCLIPTSAHGTNPASAALAGLSIVVVKCDANGNVDLEDLGSKAKEHAKNLSCFMITYPSTHGVFESTIKKCCAIIHENGGQVYLDGANMNAQVGLCRPGDYGADVCHLNLHKTFCIPHGGGGPGMGPIAVAGHLAEFLPAPEGSGSPVASAPFSSASILPIPWMYIRMMGPDGLRLATQMAILNANYMATRLSKHYPILYRGENGRVAHEFIIDLRPFKEHGVTEEDVAKRLMDYSFHGPTMSFPVPGTLMIEPTESEPLSELDRFCEAMISIRQEIEDVISGRVVAEESVLKGAPHTMDVVASDNWNRKYSRETAAYPVKSLRQNKFWPSVARIDNVFGDRNVICQCPPVSSYQ</sequence>
<dbReference type="InterPro" id="IPR015424">
    <property type="entry name" value="PyrdxlP-dep_Trfase"/>
</dbReference>
<dbReference type="GO" id="GO:0005739">
    <property type="term" value="C:mitochondrion"/>
    <property type="evidence" value="ECO:0007669"/>
    <property type="project" value="UniProtKB-SubCell"/>
</dbReference>
<dbReference type="OrthoDB" id="6537869at2759"/>
<comment type="function">
    <text evidence="7">The glycine cleavage system catalyzes the degradation of glycine.</text>
</comment>
<dbReference type="GO" id="GO:0005960">
    <property type="term" value="C:glycine cleavage complex"/>
    <property type="evidence" value="ECO:0007669"/>
    <property type="project" value="TreeGrafter"/>
</dbReference>
<evidence type="ECO:0000256" key="6">
    <source>
        <dbReference type="PIRSR" id="PIRSR603437-50"/>
    </source>
</evidence>
<dbReference type="SUPFAM" id="SSF53383">
    <property type="entry name" value="PLP-dependent transferases"/>
    <property type="match status" value="2"/>
</dbReference>
<feature type="modified residue" description="N6-(pyridoxal phosphate)lysine" evidence="6">
    <location>
        <position position="747"/>
    </location>
</feature>
<comment type="subunit">
    <text evidence="7">The glycine cleavage system is composed of four proteins: P, T, L and H.</text>
</comment>